<feature type="signal peptide" evidence="2">
    <location>
        <begin position="1"/>
        <end position="18"/>
    </location>
</feature>
<dbReference type="RefSeq" id="XP_066613304.1">
    <property type="nucleotide sequence ID" value="XM_066758856.1"/>
</dbReference>
<reference evidence="5" key="1">
    <citation type="submission" date="2015-01" db="EMBL/GenBank/DDBJ databases">
        <title>The Genome Sequence of Cryptococcus gattii MMRL2647.</title>
        <authorList>
            <consortium name="The Broad Institute Genomics Platform"/>
            <person name="Cuomo C."/>
            <person name="Litvintseva A."/>
            <person name="Chen Y."/>
            <person name="Heitman J."/>
            <person name="Sun S."/>
            <person name="Springer D."/>
            <person name="Dromer F."/>
            <person name="Young S."/>
            <person name="Zeng Q."/>
            <person name="Gargeya S."/>
            <person name="Abouelleil A."/>
            <person name="Alvarado L."/>
            <person name="Chapman S.B."/>
            <person name="Gainer-Dewar J."/>
            <person name="Goldberg J."/>
            <person name="Griggs A."/>
            <person name="Gujja S."/>
            <person name="Hansen M."/>
            <person name="Howarth C."/>
            <person name="Imamovic A."/>
            <person name="Larimer J."/>
            <person name="Murphy C."/>
            <person name="Naylor J."/>
            <person name="Pearson M."/>
            <person name="Priest M."/>
            <person name="Roberts A."/>
            <person name="Saif S."/>
            <person name="Shea T."/>
            <person name="Sykes S."/>
            <person name="Wortman J."/>
            <person name="Nusbaum C."/>
            <person name="Birren B."/>
        </authorList>
    </citation>
    <scope>NUCLEOTIDE SEQUENCE [LARGE SCALE GENOMIC DNA]</scope>
    <source>
        <strain evidence="5">IND107</strain>
    </source>
</reference>
<comment type="caution">
    <text evidence="4">The sequence shown here is derived from an EMBL/GenBank/DDBJ whole genome shotgun (WGS) entry which is preliminary data.</text>
</comment>
<organism evidence="4 5">
    <name type="scientific">Cryptococcus tetragattii IND107</name>
    <dbReference type="NCBI Taxonomy" id="1296105"/>
    <lineage>
        <taxon>Eukaryota</taxon>
        <taxon>Fungi</taxon>
        <taxon>Dikarya</taxon>
        <taxon>Basidiomycota</taxon>
        <taxon>Agaricomycotina</taxon>
        <taxon>Tremellomycetes</taxon>
        <taxon>Tremellales</taxon>
        <taxon>Cryptococcaceae</taxon>
        <taxon>Cryptococcus</taxon>
        <taxon>Cryptococcus gattii species complex</taxon>
    </lineage>
</organism>
<dbReference type="Pfam" id="PF01822">
    <property type="entry name" value="WSC"/>
    <property type="match status" value="3"/>
</dbReference>
<evidence type="ECO:0000313" key="5">
    <source>
        <dbReference type="Proteomes" id="UP000054399"/>
    </source>
</evidence>
<dbReference type="InterPro" id="IPR002889">
    <property type="entry name" value="WSC_carb-bd"/>
</dbReference>
<dbReference type="Gene3D" id="3.20.20.80">
    <property type="entry name" value="Glycosidases"/>
    <property type="match status" value="1"/>
</dbReference>
<dbReference type="SMART" id="SM00321">
    <property type="entry name" value="WSC"/>
    <property type="match status" value="3"/>
</dbReference>
<reference evidence="4 5" key="2">
    <citation type="submission" date="2024-01" db="EMBL/GenBank/DDBJ databases">
        <title>Comparative genomics of Cryptococcus and Kwoniella reveals pathogenesis evolution and contrasting modes of karyotype evolution via chromosome fusion or intercentromeric recombination.</title>
        <authorList>
            <person name="Coelho M.A."/>
            <person name="David-Palma M."/>
            <person name="Shea T."/>
            <person name="Bowers K."/>
            <person name="Mcginley-Smith S."/>
            <person name="Mohammad A.W."/>
            <person name="Gnirke A."/>
            <person name="Yurkov A.M."/>
            <person name="Nowrousian M."/>
            <person name="Sun S."/>
            <person name="Cuomo C.A."/>
            <person name="Heitman J."/>
        </authorList>
    </citation>
    <scope>NUCLEOTIDE SEQUENCE [LARGE SCALE GENOMIC DNA]</scope>
    <source>
        <strain evidence="4 5">IND107</strain>
    </source>
</reference>
<feature type="domain" description="WSC" evidence="3">
    <location>
        <begin position="144"/>
        <end position="236"/>
    </location>
</feature>
<evidence type="ECO:0000256" key="1">
    <source>
        <dbReference type="ARBA" id="ARBA00022737"/>
    </source>
</evidence>
<proteinExistence type="predicted"/>
<dbReference type="GeneID" id="91991235"/>
<feature type="domain" description="WSC" evidence="3">
    <location>
        <begin position="255"/>
        <end position="347"/>
    </location>
</feature>
<feature type="domain" description="WSC" evidence="3">
    <location>
        <begin position="46"/>
        <end position="138"/>
    </location>
</feature>
<dbReference type="EMBL" id="ATAM02000007">
    <property type="protein sequence ID" value="KAL0247343.1"/>
    <property type="molecule type" value="Genomic_DNA"/>
</dbReference>
<name>A0ABR3BQ93_9TREE</name>
<dbReference type="InterPro" id="IPR005197">
    <property type="entry name" value="Glyco_hydro_71"/>
</dbReference>
<keyword evidence="2" id="KW-0732">Signal</keyword>
<dbReference type="CDD" id="cd11577">
    <property type="entry name" value="GH71"/>
    <property type="match status" value="1"/>
</dbReference>
<sequence length="797" mass="84763">MFSQLLVLGLAVMASVDAHPRLGRPSKYPRRSVIEKRATPATTVSGWSYIGCYKDNGDDRTLSGSKEITSTMTPSACVAYCSGLGYSYAGLEYYDECYCGNSIDSTKLDVDTRCQFACKGDSSQACGGVTRLGVYYKGGSTSTSATYVGCYKDNGDNRTLSGSKKISNTMTPSVCTSYCSGLGYAYAGLEYYDECYCGNSLDSSKATDNSQCQYACTGDSSQKCGGVTRLGVYSLGSPTTTTTTSPASSTTPTSAVTYVGCYKDNGDNRTLNGSKKISSSMTASVCNSYCSGLGYIYAGTEYYNECYCGNTLDSSKAADNSQCQYACAGDNSQKCGGVTRLGVYQLGTSVTATLTTSKASSTPASTSVSANAAVTSAVGVAAVPKASSIKALYAHHMVGNTYSYTQSIWGNDISLASAAGIDGFALNYGRDTWQPARIADAYAAAKAQGSFKLFLSLDVSSLSCSSASDAATHVASIATYANHSAQAMYNSKVLVSTFSGESCTFGQGSVSAGWTYFHSLLTAKGISIYFVPSIFSDTSTYSSDSWMDGEFNWNGGWPTGNAALDTSSDTSYMSALGSKGYMAAVSPCFFTYYSPSSYNKDWIYRSDDWLLARRMEQIISMRNSFDMAEIISWNDYGESHYIGPIRADQPNSQGWTAGMPHTAWLNLVAYYAPAFKTGSYPSASDQMILWTRPHPKAATPTAPTCARPSNWNNTDDNLYVWVALKAAATVTITSGSNSGSWYLQAGVNKVGIASAAGTITGKIVRDSTTVKSYDSNGSFSYTLTPTDYNYNYFVAAV</sequence>
<gene>
    <name evidence="4" type="ORF">I308_104379</name>
</gene>
<accession>A0ABR3BQ93</accession>
<dbReference type="InterPro" id="IPR051589">
    <property type="entry name" value="Sialate-O-sulfotransferase"/>
</dbReference>
<dbReference type="PROSITE" id="PS51212">
    <property type="entry name" value="WSC"/>
    <property type="match status" value="3"/>
</dbReference>
<dbReference type="Pfam" id="PF03659">
    <property type="entry name" value="Glyco_hydro_71"/>
    <property type="match status" value="1"/>
</dbReference>
<dbReference type="Proteomes" id="UP000054399">
    <property type="component" value="Unassembled WGS sequence"/>
</dbReference>
<dbReference type="PANTHER" id="PTHR45964:SF9">
    <property type="entry name" value="SULFOTRANSFERASE"/>
    <property type="match status" value="1"/>
</dbReference>
<keyword evidence="5" id="KW-1185">Reference proteome</keyword>
<evidence type="ECO:0000256" key="2">
    <source>
        <dbReference type="SAM" id="SignalP"/>
    </source>
</evidence>
<keyword evidence="1" id="KW-0677">Repeat</keyword>
<evidence type="ECO:0000259" key="3">
    <source>
        <dbReference type="PROSITE" id="PS51212"/>
    </source>
</evidence>
<feature type="chain" id="PRO_5046577462" description="WSC domain-containing protein" evidence="2">
    <location>
        <begin position="19"/>
        <end position="797"/>
    </location>
</feature>
<evidence type="ECO:0000313" key="4">
    <source>
        <dbReference type="EMBL" id="KAL0247343.1"/>
    </source>
</evidence>
<dbReference type="PANTHER" id="PTHR45964">
    <property type="entry name" value="WSCD FAMILY MEMBER CG9164"/>
    <property type="match status" value="1"/>
</dbReference>
<protein>
    <recommendedName>
        <fullName evidence="3">WSC domain-containing protein</fullName>
    </recommendedName>
</protein>